<dbReference type="CDD" id="cd01367">
    <property type="entry name" value="KISc_KIF2_like"/>
    <property type="match status" value="1"/>
</dbReference>
<dbReference type="PROSITE" id="PS00411">
    <property type="entry name" value="KINESIN_MOTOR_1"/>
    <property type="match status" value="1"/>
</dbReference>
<dbReference type="AlphaFoldDB" id="A0A8S1Y144"/>
<evidence type="ECO:0000256" key="5">
    <source>
        <dbReference type="ARBA" id="ARBA00022840"/>
    </source>
</evidence>
<dbReference type="PANTHER" id="PTHR47971">
    <property type="entry name" value="KINESIN-RELATED PROTEIN 6"/>
    <property type="match status" value="1"/>
</dbReference>
<evidence type="ECO:0000256" key="8">
    <source>
        <dbReference type="ARBA" id="ARBA00061030"/>
    </source>
</evidence>
<keyword evidence="4 9" id="KW-0547">Nucleotide-binding</keyword>
<feature type="region of interest" description="Disordered" evidence="11">
    <location>
        <begin position="432"/>
        <end position="463"/>
    </location>
</feature>
<reference evidence="13" key="1">
    <citation type="submission" date="2021-01" db="EMBL/GenBank/DDBJ databases">
        <authorList>
            <consortium name="Genoscope - CEA"/>
            <person name="William W."/>
        </authorList>
    </citation>
    <scope>NUCLEOTIDE SEQUENCE</scope>
</reference>
<feature type="domain" description="Kinesin motor" evidence="12">
    <location>
        <begin position="7"/>
        <end position="330"/>
    </location>
</feature>
<dbReference type="InterPro" id="IPR019821">
    <property type="entry name" value="Kinesin_motor_CS"/>
</dbReference>
<dbReference type="GO" id="GO:0005874">
    <property type="term" value="C:microtubule"/>
    <property type="evidence" value="ECO:0007669"/>
    <property type="project" value="UniProtKB-KW"/>
</dbReference>
<comment type="subcellular location">
    <subcellularLocation>
        <location evidence="1">Cytoplasm</location>
        <location evidence="1">Cytoskeleton</location>
    </subcellularLocation>
</comment>
<dbReference type="GO" id="GO:0005524">
    <property type="term" value="F:ATP binding"/>
    <property type="evidence" value="ECO:0007669"/>
    <property type="project" value="UniProtKB-UniRule"/>
</dbReference>
<dbReference type="PROSITE" id="PS50067">
    <property type="entry name" value="KINESIN_MOTOR_2"/>
    <property type="match status" value="1"/>
</dbReference>
<evidence type="ECO:0000256" key="1">
    <source>
        <dbReference type="ARBA" id="ARBA00004245"/>
    </source>
</evidence>
<dbReference type="GO" id="GO:0008017">
    <property type="term" value="F:microtubule binding"/>
    <property type="evidence" value="ECO:0007669"/>
    <property type="project" value="InterPro"/>
</dbReference>
<sequence length="724" mass="83352">MSDLADKIVVVIRKRPLGKKEIAKKDEDIVDVQNDQSVIVREVKQKVDLTKYVEEHMFNFDLAFDQNASNQQVYLNAVRPIIEAAFNKARVTCFAYGQTGSGKTHTMLGDVEKQIPGMYILAANDIFQLLQQPEFQHLIVGVSFFEIYCGKLFDLLNQRGQIQIREDAKGNVNLINLIEKRVNSVQSLMQIITQGQTVRVTAQNGANNESSRSHAILQINLRAGKNVFGKLSFIDLAGSERGADVQDSNKQTRIDGAEINKSLLALKECIRALDLNKNHTPFRGSKLTLVLKDSLTGNCKTVMIGNISPSSSSSEHTLNTLRYADRVKELKKPQDKQFQGDYIQRELMLARQNTNVVRKAYKNPDDEDDEDISCNSMSNSLFPQQQQQCIFQQQQSQQQIMMQQQYQSNQFTYQQQQQQQFIPQQQQQQLQQPLYQQQNAPKLSQIPKNSSQQNSNNTLLNRFNLGSFPTINGGSSSHIMPNNSRQYTQQNSLQPSCNSIMTEVPQQQPQLFQQQSFQQNKSSLLFPQQQQQYCQNNNNLFQENTYEQGYQQQQLSNQQALDVRQDSMVEEELCINNPNYFSVTGRYSQESQSSRQSSTRPLQEINNYEGSKYFNNRQVTNNDYQYQQHILNEHKQTIDKIVEITKDEMINLQQVQSPQDMSPYVSKVMFQLQNKMDLIANLHQKMKQYQKDFDTRGIPFQPNSHTFSLFQQDDNLLNIDDNVL</sequence>
<comment type="similarity">
    <text evidence="8">Belongs to the TRAFAC class myosin-kinesin ATPase superfamily. Kinesin family. KIN-13 subfamily.</text>
</comment>
<evidence type="ECO:0000313" key="13">
    <source>
        <dbReference type="EMBL" id="CAD8207450.1"/>
    </source>
</evidence>
<proteinExistence type="inferred from homology"/>
<dbReference type="SMART" id="SM00129">
    <property type="entry name" value="KISc"/>
    <property type="match status" value="1"/>
</dbReference>
<evidence type="ECO:0000256" key="10">
    <source>
        <dbReference type="RuleBase" id="RU000394"/>
    </source>
</evidence>
<feature type="compositionally biased region" description="Polar residues" evidence="11">
    <location>
        <begin position="439"/>
        <end position="448"/>
    </location>
</feature>
<evidence type="ECO:0000256" key="3">
    <source>
        <dbReference type="ARBA" id="ARBA00022701"/>
    </source>
</evidence>
<evidence type="ECO:0000256" key="7">
    <source>
        <dbReference type="ARBA" id="ARBA00023212"/>
    </source>
</evidence>
<feature type="binding site" evidence="9">
    <location>
        <begin position="97"/>
        <end position="104"/>
    </location>
    <ligand>
        <name>ATP</name>
        <dbReference type="ChEBI" id="CHEBI:30616"/>
    </ligand>
</feature>
<organism evidence="13 14">
    <name type="scientific">Paramecium octaurelia</name>
    <dbReference type="NCBI Taxonomy" id="43137"/>
    <lineage>
        <taxon>Eukaryota</taxon>
        <taxon>Sar</taxon>
        <taxon>Alveolata</taxon>
        <taxon>Ciliophora</taxon>
        <taxon>Intramacronucleata</taxon>
        <taxon>Oligohymenophorea</taxon>
        <taxon>Peniculida</taxon>
        <taxon>Parameciidae</taxon>
        <taxon>Paramecium</taxon>
    </lineage>
</organism>
<keyword evidence="6 9" id="KW-0505">Motor protein</keyword>
<evidence type="ECO:0000256" key="9">
    <source>
        <dbReference type="PROSITE-ProRule" id="PRU00283"/>
    </source>
</evidence>
<evidence type="ECO:0000256" key="6">
    <source>
        <dbReference type="ARBA" id="ARBA00023175"/>
    </source>
</evidence>
<keyword evidence="7" id="KW-0206">Cytoskeleton</keyword>
<accession>A0A8S1Y144</accession>
<evidence type="ECO:0000256" key="4">
    <source>
        <dbReference type="ARBA" id="ARBA00022741"/>
    </source>
</evidence>
<dbReference type="GO" id="GO:0007018">
    <property type="term" value="P:microtubule-based movement"/>
    <property type="evidence" value="ECO:0007669"/>
    <property type="project" value="InterPro"/>
</dbReference>
<dbReference type="EMBL" id="CAJJDP010000142">
    <property type="protein sequence ID" value="CAD8207450.1"/>
    <property type="molecule type" value="Genomic_DNA"/>
</dbReference>
<dbReference type="FunFam" id="3.40.850.10:FF:000012">
    <property type="entry name" value="Kinesin-like protein"/>
    <property type="match status" value="1"/>
</dbReference>
<evidence type="ECO:0000259" key="12">
    <source>
        <dbReference type="PROSITE" id="PS50067"/>
    </source>
</evidence>
<dbReference type="InterPro" id="IPR001752">
    <property type="entry name" value="Kinesin_motor_dom"/>
</dbReference>
<evidence type="ECO:0000313" key="14">
    <source>
        <dbReference type="Proteomes" id="UP000683925"/>
    </source>
</evidence>
<keyword evidence="2" id="KW-0963">Cytoplasm</keyword>
<dbReference type="InterPro" id="IPR027640">
    <property type="entry name" value="Kinesin-like_fam"/>
</dbReference>
<dbReference type="GO" id="GO:0007019">
    <property type="term" value="P:microtubule depolymerization"/>
    <property type="evidence" value="ECO:0007669"/>
    <property type="project" value="TreeGrafter"/>
</dbReference>
<dbReference type="OMA" id="IMMQQQY"/>
<keyword evidence="5 9" id="KW-0067">ATP-binding</keyword>
<name>A0A8S1Y144_PAROT</name>
<protein>
    <recommendedName>
        <fullName evidence="10">Kinesin-like protein</fullName>
    </recommendedName>
</protein>
<dbReference type="PANTHER" id="PTHR47971:SF8">
    <property type="entry name" value="KINESIN-LIKE PROTEIN"/>
    <property type="match status" value="1"/>
</dbReference>
<keyword evidence="3 10" id="KW-0493">Microtubule</keyword>
<keyword evidence="14" id="KW-1185">Reference proteome</keyword>
<dbReference type="Pfam" id="PF00225">
    <property type="entry name" value="Kinesin"/>
    <property type="match status" value="1"/>
</dbReference>
<evidence type="ECO:0000256" key="2">
    <source>
        <dbReference type="ARBA" id="ARBA00022490"/>
    </source>
</evidence>
<dbReference type="GO" id="GO:0003777">
    <property type="term" value="F:microtubule motor activity"/>
    <property type="evidence" value="ECO:0007669"/>
    <property type="project" value="InterPro"/>
</dbReference>
<evidence type="ECO:0000256" key="11">
    <source>
        <dbReference type="SAM" id="MobiDB-lite"/>
    </source>
</evidence>
<dbReference type="OrthoDB" id="3176171at2759"/>
<gene>
    <name evidence="13" type="ORF">POCTA_138.1.T1410033</name>
</gene>
<dbReference type="Proteomes" id="UP000683925">
    <property type="component" value="Unassembled WGS sequence"/>
</dbReference>
<comment type="caution">
    <text evidence="13">The sequence shown here is derived from an EMBL/GenBank/DDBJ whole genome shotgun (WGS) entry which is preliminary data.</text>
</comment>